<keyword evidence="3" id="KW-1185">Reference proteome</keyword>
<gene>
    <name evidence="2" type="ORF">WN55_03210</name>
</gene>
<sequence>MYIGTTKGQYLFRYSIVSFTSTLFYKYYYFNYINVEEELHFVFRYEAVQLIYHEVTSAYRQSEIDWKIIHDAGCTRDDTDLPDHVTSRTDLDRLISGTFRSFLAALPSVPTIVTIARSSEDEYCPPEDVDQIQVGVLEELRQRLGDIDIRMAYQEEETF</sequence>
<evidence type="ECO:0000313" key="3">
    <source>
        <dbReference type="Proteomes" id="UP000076502"/>
    </source>
</evidence>
<dbReference type="PANTHER" id="PTHR13225">
    <property type="entry name" value="MISEXPRESSION SUPPRESSOR OF RAS 6"/>
    <property type="match status" value="1"/>
</dbReference>
<accession>A0A154PJU0</accession>
<dbReference type="Proteomes" id="UP000076502">
    <property type="component" value="Unassembled WGS sequence"/>
</dbReference>
<dbReference type="InterPro" id="IPR024131">
    <property type="entry name" value="UPF0489"/>
</dbReference>
<name>A0A154PJU0_DUFNO</name>
<protein>
    <submittedName>
        <fullName evidence="2">UPF0489 protein C5orf22 like protein</fullName>
    </submittedName>
</protein>
<organism evidence="2 3">
    <name type="scientific">Dufourea novaeangliae</name>
    <name type="common">Sweat bee</name>
    <dbReference type="NCBI Taxonomy" id="178035"/>
    <lineage>
        <taxon>Eukaryota</taxon>
        <taxon>Metazoa</taxon>
        <taxon>Ecdysozoa</taxon>
        <taxon>Arthropoda</taxon>
        <taxon>Hexapoda</taxon>
        <taxon>Insecta</taxon>
        <taxon>Pterygota</taxon>
        <taxon>Neoptera</taxon>
        <taxon>Endopterygota</taxon>
        <taxon>Hymenoptera</taxon>
        <taxon>Apocrita</taxon>
        <taxon>Aculeata</taxon>
        <taxon>Apoidea</taxon>
        <taxon>Anthophila</taxon>
        <taxon>Halictidae</taxon>
        <taxon>Rophitinae</taxon>
        <taxon>Dufourea</taxon>
    </lineage>
</organism>
<dbReference type="AlphaFoldDB" id="A0A154PJU0"/>
<dbReference type="PANTHER" id="PTHR13225:SF3">
    <property type="entry name" value="UPF0489 PROTEIN C5ORF22"/>
    <property type="match status" value="1"/>
</dbReference>
<reference evidence="2 3" key="1">
    <citation type="submission" date="2015-07" db="EMBL/GenBank/DDBJ databases">
        <title>The genome of Dufourea novaeangliae.</title>
        <authorList>
            <person name="Pan H."/>
            <person name="Kapheim K."/>
        </authorList>
    </citation>
    <scope>NUCLEOTIDE SEQUENCE [LARGE SCALE GENOMIC DNA]</scope>
    <source>
        <strain evidence="2">0120121106</strain>
        <tissue evidence="2">Whole body</tissue>
    </source>
</reference>
<proteinExistence type="inferred from homology"/>
<evidence type="ECO:0000313" key="2">
    <source>
        <dbReference type="EMBL" id="KZC12129.1"/>
    </source>
</evidence>
<comment type="similarity">
    <text evidence="1">Belongs to the UPF0489 family.</text>
</comment>
<dbReference type="OrthoDB" id="418142at2759"/>
<evidence type="ECO:0000256" key="1">
    <source>
        <dbReference type="ARBA" id="ARBA00007099"/>
    </source>
</evidence>
<dbReference type="EMBL" id="KQ434938">
    <property type="protein sequence ID" value="KZC12129.1"/>
    <property type="molecule type" value="Genomic_DNA"/>
</dbReference>